<keyword evidence="6" id="KW-1185">Reference proteome</keyword>
<evidence type="ECO:0000256" key="3">
    <source>
        <dbReference type="ARBA" id="ARBA00022723"/>
    </source>
</evidence>
<keyword evidence="3" id="KW-0479">Metal-binding</keyword>
<dbReference type="PANTHER" id="PTHR37418:SF2">
    <property type="entry name" value="3-KETO-5-AMINOHEXANOATE CLEAVAGE ENZYME"/>
    <property type="match status" value="1"/>
</dbReference>
<comment type="cofactor">
    <cofactor evidence="1">
        <name>Zn(2+)</name>
        <dbReference type="ChEBI" id="CHEBI:29105"/>
    </cofactor>
</comment>
<evidence type="ECO:0000256" key="1">
    <source>
        <dbReference type="ARBA" id="ARBA00001947"/>
    </source>
</evidence>
<name>A0ABW6ZXR7_9HYPH</name>
<protein>
    <submittedName>
        <fullName evidence="5">3-keto-5-aminohexanoate cleavage protein</fullName>
    </submittedName>
</protein>
<evidence type="ECO:0000256" key="2">
    <source>
        <dbReference type="ARBA" id="ARBA00022679"/>
    </source>
</evidence>
<keyword evidence="2" id="KW-0808">Transferase</keyword>
<dbReference type="Proteomes" id="UP001604002">
    <property type="component" value="Unassembled WGS sequence"/>
</dbReference>
<evidence type="ECO:0000256" key="4">
    <source>
        <dbReference type="ARBA" id="ARBA00022833"/>
    </source>
</evidence>
<evidence type="ECO:0000313" key="5">
    <source>
        <dbReference type="EMBL" id="MFG1372785.1"/>
    </source>
</evidence>
<accession>A0ABW6ZXR7</accession>
<gene>
    <name evidence="5" type="ORF">V5F32_11470</name>
</gene>
<comment type="caution">
    <text evidence="5">The sequence shown here is derived from an EMBL/GenBank/DDBJ whole genome shotgun (WGS) entry which is preliminary data.</text>
</comment>
<sequence>MTLNTNTVNWDRVAKNVERERIRTYWRPYGLPDIMDTAKSHVSGADPMPRWAAPPKAIISAAINGAFFTKAQNPNQPTTPEEIIASAEACIAEGAQVIHVHARDAKGYNVLDPQLFGDVLRHLRASHPTLAFDACLVAVDDAECDGLEKMLELGLIDAVPVNTTALILGDNLFVKPPHAIIEKTRLVLEAGLTPQIAVYTDGDIDNARRLLIDSGLVSGPLTWLVLAGLPGCSPMYGPESMIECLMRQVRLIRHVDPGAVIMVCAGGRASSHLATLGLLLGLHIRVGMEDTVWKWPHRDDLIESNAGLFRMVRDIAENLGRELMPASEYLALAKAPAARDAAE</sequence>
<dbReference type="InterPro" id="IPR008567">
    <property type="entry name" value="BKACE"/>
</dbReference>
<dbReference type="Gene3D" id="3.20.20.70">
    <property type="entry name" value="Aldolase class I"/>
    <property type="match status" value="1"/>
</dbReference>
<dbReference type="RefSeq" id="WP_393992642.1">
    <property type="nucleotide sequence ID" value="NZ_JBAFVH010000006.1"/>
</dbReference>
<dbReference type="PANTHER" id="PTHR37418">
    <property type="entry name" value="3-KETO-5-AMINOHEXANOATE CLEAVAGE ENZYME-RELATED"/>
    <property type="match status" value="1"/>
</dbReference>
<evidence type="ECO:0000313" key="6">
    <source>
        <dbReference type="Proteomes" id="UP001604002"/>
    </source>
</evidence>
<dbReference type="EMBL" id="JBAFVH010000006">
    <property type="protein sequence ID" value="MFG1372785.1"/>
    <property type="molecule type" value="Genomic_DNA"/>
</dbReference>
<keyword evidence="4" id="KW-0862">Zinc</keyword>
<dbReference type="Pfam" id="PF05853">
    <property type="entry name" value="BKACE"/>
    <property type="match status" value="1"/>
</dbReference>
<reference evidence="5 6" key="1">
    <citation type="submission" date="2024-02" db="EMBL/GenBank/DDBJ databases">
        <title>Expansion and revision of Xanthobacter and proposal of Roseixanthobacter gen. nov.</title>
        <authorList>
            <person name="Soltysiak M.P.M."/>
            <person name="Jalihal A."/>
            <person name="Ory A."/>
            <person name="Chrisophersen C."/>
            <person name="Lee A.D."/>
            <person name="Boulton J."/>
            <person name="Springer M."/>
        </authorList>
    </citation>
    <scope>NUCLEOTIDE SEQUENCE [LARGE SCALE GENOMIC DNA]</scope>
    <source>
        <strain evidence="5 6">23A</strain>
    </source>
</reference>
<proteinExistence type="predicted"/>
<dbReference type="InterPro" id="IPR013785">
    <property type="entry name" value="Aldolase_TIM"/>
</dbReference>
<organism evidence="5 6">
    <name type="scientific">Xanthobacter oligotrophicus</name>
    <dbReference type="NCBI Taxonomy" id="2607286"/>
    <lineage>
        <taxon>Bacteria</taxon>
        <taxon>Pseudomonadati</taxon>
        <taxon>Pseudomonadota</taxon>
        <taxon>Alphaproteobacteria</taxon>
        <taxon>Hyphomicrobiales</taxon>
        <taxon>Xanthobacteraceae</taxon>
        <taxon>Xanthobacter</taxon>
    </lineage>
</organism>